<feature type="compositionally biased region" description="Polar residues" evidence="1">
    <location>
        <begin position="462"/>
        <end position="471"/>
    </location>
</feature>
<feature type="transmembrane region" description="Helical" evidence="2">
    <location>
        <begin position="193"/>
        <end position="217"/>
    </location>
</feature>
<dbReference type="AlphaFoldDB" id="A0A0E9NL31"/>
<feature type="transmembrane region" description="Helical" evidence="2">
    <location>
        <begin position="291"/>
        <end position="314"/>
    </location>
</feature>
<feature type="compositionally biased region" description="Basic and acidic residues" evidence="1">
    <location>
        <begin position="401"/>
        <end position="410"/>
    </location>
</feature>
<evidence type="ECO:0000313" key="3">
    <source>
        <dbReference type="EMBL" id="GAO50508.1"/>
    </source>
</evidence>
<keyword evidence="2" id="KW-0812">Transmembrane</keyword>
<reference evidence="3 4" key="3">
    <citation type="journal article" date="2015" name="Genome Announc.">
        <title>Draft Genome Sequence of the Archiascomycetous Yeast Saitoella complicata.</title>
        <authorList>
            <person name="Yamauchi K."/>
            <person name="Kondo S."/>
            <person name="Hamamoto M."/>
            <person name="Takahashi Y."/>
            <person name="Ogura Y."/>
            <person name="Hayashi T."/>
            <person name="Nishida H."/>
        </authorList>
    </citation>
    <scope>NUCLEOTIDE SEQUENCE [LARGE SCALE GENOMIC DNA]</scope>
    <source>
        <strain evidence="3 4">NRRL Y-17804</strain>
    </source>
</reference>
<keyword evidence="2" id="KW-1133">Transmembrane helix</keyword>
<gene>
    <name evidence="3" type="ORF">G7K_4632-t1</name>
</gene>
<dbReference type="Proteomes" id="UP000033140">
    <property type="component" value="Unassembled WGS sequence"/>
</dbReference>
<evidence type="ECO:0000256" key="2">
    <source>
        <dbReference type="SAM" id="Phobius"/>
    </source>
</evidence>
<organism evidence="3 4">
    <name type="scientific">Saitoella complicata (strain BCRC 22490 / CBS 7301 / JCM 7358 / NBRC 10748 / NRRL Y-17804)</name>
    <dbReference type="NCBI Taxonomy" id="698492"/>
    <lineage>
        <taxon>Eukaryota</taxon>
        <taxon>Fungi</taxon>
        <taxon>Dikarya</taxon>
        <taxon>Ascomycota</taxon>
        <taxon>Taphrinomycotina</taxon>
        <taxon>Taphrinomycotina incertae sedis</taxon>
        <taxon>Saitoella</taxon>
    </lineage>
</organism>
<evidence type="ECO:0000313" key="4">
    <source>
        <dbReference type="Proteomes" id="UP000033140"/>
    </source>
</evidence>
<keyword evidence="4" id="KW-1185">Reference proteome</keyword>
<feature type="region of interest" description="Disordered" evidence="1">
    <location>
        <begin position="397"/>
        <end position="538"/>
    </location>
</feature>
<proteinExistence type="predicted"/>
<feature type="compositionally biased region" description="Pro residues" evidence="1">
    <location>
        <begin position="441"/>
        <end position="452"/>
    </location>
</feature>
<comment type="caution">
    <text evidence="3">The sequence shown here is derived from an EMBL/GenBank/DDBJ whole genome shotgun (WGS) entry which is preliminary data.</text>
</comment>
<reference evidence="3 4" key="2">
    <citation type="journal article" date="2014" name="J. Gen. Appl. Microbiol.">
        <title>The early diverging ascomycetous budding yeast Saitoella complicata has three histone deacetylases belonging to the Clr6, Hos2, and Rpd3 lineages.</title>
        <authorList>
            <person name="Nishida H."/>
            <person name="Matsumoto T."/>
            <person name="Kondo S."/>
            <person name="Hamamoto M."/>
            <person name="Yoshikawa H."/>
        </authorList>
    </citation>
    <scope>NUCLEOTIDE SEQUENCE [LARGE SCALE GENOMIC DNA]</scope>
    <source>
        <strain evidence="3 4">NRRL Y-17804</strain>
    </source>
</reference>
<evidence type="ECO:0000256" key="1">
    <source>
        <dbReference type="SAM" id="MobiDB-lite"/>
    </source>
</evidence>
<feature type="compositionally biased region" description="Low complexity" evidence="1">
    <location>
        <begin position="476"/>
        <end position="486"/>
    </location>
</feature>
<protein>
    <submittedName>
        <fullName evidence="3">Uncharacterized protein</fullName>
    </submittedName>
</protein>
<feature type="transmembrane region" description="Helical" evidence="2">
    <location>
        <begin position="256"/>
        <end position="279"/>
    </location>
</feature>
<feature type="transmembrane region" description="Helical" evidence="2">
    <location>
        <begin position="223"/>
        <end position="244"/>
    </location>
</feature>
<reference evidence="3 4" key="1">
    <citation type="journal article" date="2011" name="J. Gen. Appl. Microbiol.">
        <title>Draft genome sequencing of the enigmatic yeast Saitoella complicata.</title>
        <authorList>
            <person name="Nishida H."/>
            <person name="Hamamoto M."/>
            <person name="Sugiyama J."/>
        </authorList>
    </citation>
    <scope>NUCLEOTIDE SEQUENCE [LARGE SCALE GENOMIC DNA]</scope>
    <source>
        <strain evidence="3 4">NRRL Y-17804</strain>
    </source>
</reference>
<sequence>MMEFLFTGVRNTGIDVNAAVDVFDKLLRQPLHVPREQVLIALFNRALLLNRHVGGFYANHLADEKDELLHHTLKTSFFDPFTVLDSTGGSQADWLVQKAWWRLQAWVFGRRKEQQCDFAITTTSHSTMDGPKQMRVFPVPTLAHARTPRNPHARKQVKVGRSVGDYAVDYLRRIRVDTAAMTLRALPRLNPRVVSILATILNASSIPLYVLLAIWTTALVPRILAFVAASASGLVTINDGSLAIRPMEGKAPWIWLILHIIFSVVAIGAGGVSLLWMLFRGLGVRVGGQALLGAGVGVWFVGSAMQTAHLTTLLSPSIVQQQETLPFSTVAPQPSMTNMALLAAPQSDPMPSIESFPDPRTALTGLHELTGSSYSVNTTGFVFGADDHDARTVRSFATSHAPERRGREDSVPTIPDTPALTADSPALTMKSTMEPIRPILTMPPPMLPPPSPRKSIKLLGGHQSNGSTSSIVPHFSFHGRGLSLSRSRTHSRSPTRRAFSQLAHRSPTRLSFHKSGTQPPSFPPPGPPTTEEVGPGWDSWDTTDVRGAMWTKNMVAVRGERSASAGTVMTLGMLSMSGKSEGGGDSRPVSGQSWEFEKMVEGLEVGGGIAY</sequence>
<accession>A0A0E9NL31</accession>
<name>A0A0E9NL31_SAICN</name>
<keyword evidence="2" id="KW-0472">Membrane</keyword>
<dbReference type="EMBL" id="BACD03000033">
    <property type="protein sequence ID" value="GAO50508.1"/>
    <property type="molecule type" value="Genomic_DNA"/>
</dbReference>